<dbReference type="InterPro" id="IPR036188">
    <property type="entry name" value="FAD/NAD-bd_sf"/>
</dbReference>
<dbReference type="InterPro" id="IPR002938">
    <property type="entry name" value="FAD-bd"/>
</dbReference>
<feature type="domain" description="NADH:flavin oxidoreductase/NADH oxidase N-terminal" evidence="2">
    <location>
        <begin position="400"/>
        <end position="732"/>
    </location>
</feature>
<dbReference type="InterPro" id="IPR044152">
    <property type="entry name" value="YqjM-like"/>
</dbReference>
<gene>
    <name evidence="4" type="ORF">GCM10023196_106550</name>
</gene>
<evidence type="ECO:0000313" key="4">
    <source>
        <dbReference type="EMBL" id="GAA4640546.1"/>
    </source>
</evidence>
<dbReference type="InterPro" id="IPR013785">
    <property type="entry name" value="Aldolase_TIM"/>
</dbReference>
<dbReference type="SUPFAM" id="SSF51395">
    <property type="entry name" value="FMN-linked oxidoreductases"/>
    <property type="match status" value="1"/>
</dbReference>
<dbReference type="Proteomes" id="UP001501442">
    <property type="component" value="Unassembled WGS sequence"/>
</dbReference>
<dbReference type="Pfam" id="PF00724">
    <property type="entry name" value="Oxidored_FMN"/>
    <property type="match status" value="1"/>
</dbReference>
<organism evidence="4 5">
    <name type="scientific">Actinoallomurus vinaceus</name>
    <dbReference type="NCBI Taxonomy" id="1080074"/>
    <lineage>
        <taxon>Bacteria</taxon>
        <taxon>Bacillati</taxon>
        <taxon>Actinomycetota</taxon>
        <taxon>Actinomycetes</taxon>
        <taxon>Streptosporangiales</taxon>
        <taxon>Thermomonosporaceae</taxon>
        <taxon>Actinoallomurus</taxon>
    </lineage>
</organism>
<dbReference type="Pfam" id="PF01494">
    <property type="entry name" value="FAD_binding_3"/>
    <property type="match status" value="1"/>
</dbReference>
<dbReference type="Gene3D" id="3.30.9.20">
    <property type="match status" value="1"/>
</dbReference>
<evidence type="ECO:0000256" key="1">
    <source>
        <dbReference type="SAM" id="MobiDB-lite"/>
    </source>
</evidence>
<comment type="caution">
    <text evidence="4">The sequence shown here is derived from an EMBL/GenBank/DDBJ whole genome shotgun (WGS) entry which is preliminary data.</text>
</comment>
<dbReference type="RefSeq" id="WP_345444346.1">
    <property type="nucleotide sequence ID" value="NZ_BAABHK010000033.1"/>
</dbReference>
<dbReference type="EMBL" id="BAABHK010000033">
    <property type="protein sequence ID" value="GAA4640546.1"/>
    <property type="molecule type" value="Genomic_DNA"/>
</dbReference>
<feature type="region of interest" description="Disordered" evidence="1">
    <location>
        <begin position="747"/>
        <end position="785"/>
    </location>
</feature>
<proteinExistence type="predicted"/>
<dbReference type="SUPFAM" id="SSF51905">
    <property type="entry name" value="FAD/NAD(P)-binding domain"/>
    <property type="match status" value="1"/>
</dbReference>
<evidence type="ECO:0000313" key="5">
    <source>
        <dbReference type="Proteomes" id="UP001501442"/>
    </source>
</evidence>
<dbReference type="PANTHER" id="PTHR43303">
    <property type="entry name" value="NADPH DEHYDROGENASE C23G7.10C-RELATED"/>
    <property type="match status" value="1"/>
</dbReference>
<dbReference type="Gene3D" id="3.20.20.70">
    <property type="entry name" value="Aldolase class I"/>
    <property type="match status" value="1"/>
</dbReference>
<keyword evidence="5" id="KW-1185">Reference proteome</keyword>
<sequence>MRIAVIGGGPGGLYFSVLAKQLGPQHEITVWERNAPDDTFGFGVVFSDETLGGIEHADPGIYRRMEAEFARWDDIDVHYRGQALTSGGHGFAALSRKRLLEIMQQRCRELGITVHFRTDAPDVAQLAGTHDLVVAADGLNSAVRSKYADSFNPDLEQRACKYMWLGTDKVFDAFKFYVRETPYGVMQIHGYPFDAHGSTFIVEMHEDVWRRAGFDASAARDLAPGESDETSIARVKEIFAEELGGCSLRANNSKWINFTTVRNENWRHENVVLLGDAAHTAHFSIGSGTKLAMEDALALAACLHEQPTLDEALTAYEAERKPIVRSTQRAAQASLEWFENLGQYVGQEPEQFAFNIMTRSRRVTYDNLRLRDPEFVARVDAWFAERQPRRPGDGPATPPMFRPFHLGELELVNRIVVSPMDMYRAVDGVPDDFHLVHLGGKALGGAGLVMTEMVCVSETGRITPGCAGIWTEEQTAAWRRLTDFVHRESAAKIGVQIGHSGRKGSTRLMWEGIDRPLPEGNWEVVAPSGLPYQEGVNQVPRELTRADMDEIEQQFVDAARRAEAAGFDLLELHCAHGYLLSSFISPVTNRRTDEYGGDLAARVRYPLEVFRAMRRVWPRHKPMTVRISATDWVDDGITGDDAVEIARAFADAGAAAVDVSTGQVTPDEKPAFGRSYQTPYADRIRNQVGIPTIAVGVISSYDDVNSIILAGRADLCALGRAHLHDPGWTLHAAVEQGYTGPGATWPLPWQAGRRKPQTGRTDGPKPRLQLIREGRSATRHARWRP</sequence>
<dbReference type="PRINTS" id="PR00420">
    <property type="entry name" value="RNGMNOXGNASE"/>
</dbReference>
<evidence type="ECO:0000259" key="2">
    <source>
        <dbReference type="Pfam" id="PF00724"/>
    </source>
</evidence>
<accession>A0ABP8UXG7</accession>
<dbReference type="InterPro" id="IPR001155">
    <property type="entry name" value="OxRdtase_FMN_N"/>
</dbReference>
<feature type="domain" description="FAD-binding" evidence="3">
    <location>
        <begin position="3"/>
        <end position="328"/>
    </location>
</feature>
<name>A0ABP8UXG7_9ACTN</name>
<evidence type="ECO:0000259" key="3">
    <source>
        <dbReference type="Pfam" id="PF01494"/>
    </source>
</evidence>
<dbReference type="CDD" id="cd02932">
    <property type="entry name" value="OYE_YqiM_FMN"/>
    <property type="match status" value="1"/>
</dbReference>
<dbReference type="PANTHER" id="PTHR43303:SF3">
    <property type="entry name" value="BLR3436 PROTEIN"/>
    <property type="match status" value="1"/>
</dbReference>
<dbReference type="Gene3D" id="3.50.50.60">
    <property type="entry name" value="FAD/NAD(P)-binding domain"/>
    <property type="match status" value="1"/>
</dbReference>
<protein>
    <submittedName>
        <fullName evidence="4">Bifunctional salicylyl-CoA 5-hydroxylase/oxidoreductase</fullName>
    </submittedName>
</protein>
<dbReference type="NCBIfam" id="NF006101">
    <property type="entry name" value="PRK08255.1"/>
    <property type="match status" value="1"/>
</dbReference>
<reference evidence="5" key="1">
    <citation type="journal article" date="2019" name="Int. J. Syst. Evol. Microbiol.">
        <title>The Global Catalogue of Microorganisms (GCM) 10K type strain sequencing project: providing services to taxonomists for standard genome sequencing and annotation.</title>
        <authorList>
            <consortium name="The Broad Institute Genomics Platform"/>
            <consortium name="The Broad Institute Genome Sequencing Center for Infectious Disease"/>
            <person name="Wu L."/>
            <person name="Ma J."/>
        </authorList>
    </citation>
    <scope>NUCLEOTIDE SEQUENCE [LARGE SCALE GENOMIC DNA]</scope>
    <source>
        <strain evidence="5">JCM 17939</strain>
    </source>
</reference>
<feature type="compositionally biased region" description="Basic and acidic residues" evidence="1">
    <location>
        <begin position="762"/>
        <end position="776"/>
    </location>
</feature>